<proteinExistence type="inferred from homology"/>
<dbReference type="InterPro" id="IPR016204">
    <property type="entry name" value="HDH"/>
</dbReference>
<evidence type="ECO:0000256" key="2">
    <source>
        <dbReference type="ARBA" id="ARBA00005056"/>
    </source>
</evidence>
<dbReference type="UniPathway" id="UPA00050">
    <property type="reaction ID" value="UER00063"/>
</dbReference>
<dbReference type="FunFam" id="3.30.360.10:FF:000005">
    <property type="entry name" value="Homoserine dehydrogenase"/>
    <property type="match status" value="1"/>
</dbReference>
<evidence type="ECO:0000256" key="14">
    <source>
        <dbReference type="PIRSR" id="PIRSR000098-1"/>
    </source>
</evidence>
<dbReference type="Gene3D" id="3.30.70.260">
    <property type="match status" value="1"/>
</dbReference>
<dbReference type="InterPro" id="IPR019811">
    <property type="entry name" value="HDH_CS"/>
</dbReference>
<feature type="binding site" evidence="15">
    <location>
        <position position="102"/>
    </location>
    <ligand>
        <name>NADPH</name>
        <dbReference type="ChEBI" id="CHEBI:57783"/>
    </ligand>
</feature>
<dbReference type="UniPathway" id="UPA00051">
    <property type="reaction ID" value="UER00465"/>
</dbReference>
<comment type="caution">
    <text evidence="19">The sequence shown here is derived from an EMBL/GenBank/DDBJ whole genome shotgun (WGS) entry which is preliminary data.</text>
</comment>
<dbReference type="PROSITE" id="PS01042">
    <property type="entry name" value="HOMOSER_DHGENASE"/>
    <property type="match status" value="1"/>
</dbReference>
<evidence type="ECO:0000256" key="1">
    <source>
        <dbReference type="ARBA" id="ARBA00001920"/>
    </source>
</evidence>
<feature type="binding site" evidence="15">
    <location>
        <position position="187"/>
    </location>
    <ligand>
        <name>L-homoserine</name>
        <dbReference type="ChEBI" id="CHEBI:57476"/>
    </ligand>
</feature>
<dbReference type="AlphaFoldDB" id="A0A6N3X771"/>
<protein>
    <recommendedName>
        <fullName evidence="6 16">Homoserine dehydrogenase</fullName>
        <ecNumber evidence="5 16">1.1.1.3</ecNumber>
    </recommendedName>
</protein>
<comment type="cofactor">
    <cofactor evidence="1">
        <name>a metal cation</name>
        <dbReference type="ChEBI" id="CHEBI:25213"/>
    </cofactor>
</comment>
<dbReference type="PIRSF" id="PIRSF000098">
    <property type="entry name" value="Homoser_dehydrog"/>
    <property type="match status" value="1"/>
</dbReference>
<organism evidence="19 20">
    <name type="scientific">Candidatus Synechococcus spongiarum 142</name>
    <dbReference type="NCBI Taxonomy" id="1608213"/>
    <lineage>
        <taxon>Bacteria</taxon>
        <taxon>Bacillati</taxon>
        <taxon>Cyanobacteriota</taxon>
        <taxon>Cyanophyceae</taxon>
        <taxon>Synechococcales</taxon>
        <taxon>Synechococcaceae</taxon>
        <taxon>Synechococcus</taxon>
    </lineage>
</organism>
<sequence length="435" mass="45305">MSLGVGLLGLGTVGTGVAGILLNPEGRQPLVRQLQLRKIGVRNLNKPRAIPLPPGCLTDQLEAVVDDPTVDVVVEMLGGLEPARRLILRAIGMGKPVVTANKAVIAHHGVEINGAAAKAGVYVLMEAAVGGGIPIIEPLKQSLGANRIQRIIGIINGTTNYILTRMASEGAAFADVLADAQALGYAEADPTADVEGHDAADKITIMAGLAYGGLVQRQQVPTEGISHLQATDLAYANRLGYSLKLLATAARLGQDADGTQMLDVHVHPTLVPKDHPIAGVKGVNNAVLVEGEPVGQVMFYGPGAGSGPTASAVVADMLNIAAIREVAYGGHAGLDPLLAAVSWQQCRLADAQLTNHSNYVRLKVQDHPGVIGQVGACFGVEGVSIQSIIQVNSSPEEAEVVVVTQQGQEARFRRSLQALDRLDSVISVACCLRTL</sequence>
<dbReference type="InterPro" id="IPR002912">
    <property type="entry name" value="ACT_dom"/>
</dbReference>
<comment type="pathway">
    <text evidence="2 16">Amino-acid biosynthesis; L-threonine biosynthesis; L-threonine from L-aspartate: step 3/5.</text>
</comment>
<dbReference type="SUPFAM" id="SSF51735">
    <property type="entry name" value="NAD(P)-binding Rossmann-fold domains"/>
    <property type="match status" value="1"/>
</dbReference>
<evidence type="ECO:0000256" key="3">
    <source>
        <dbReference type="ARBA" id="ARBA00005062"/>
    </source>
</evidence>
<dbReference type="NCBIfam" id="NF004976">
    <property type="entry name" value="PRK06349.1"/>
    <property type="match status" value="1"/>
</dbReference>
<dbReference type="Gene3D" id="3.40.50.720">
    <property type="entry name" value="NAD(P)-binding Rossmann-like Domain"/>
    <property type="match status" value="1"/>
</dbReference>
<dbReference type="GO" id="GO:0009088">
    <property type="term" value="P:threonine biosynthetic process"/>
    <property type="evidence" value="ECO:0007669"/>
    <property type="project" value="UniProtKB-UniPathway"/>
</dbReference>
<feature type="domain" description="ACT" evidence="18">
    <location>
        <begin position="359"/>
        <end position="433"/>
    </location>
</feature>
<reference evidence="19 20" key="1">
    <citation type="submission" date="2015-01" db="EMBL/GenBank/DDBJ databases">
        <title>Lifestyle Evolution in Cyanobacterial Symbionts of Sponges.</title>
        <authorList>
            <person name="Burgsdorf I."/>
            <person name="Slaby B.M."/>
            <person name="Handley K.M."/>
            <person name="Haber M."/>
            <person name="Blom J."/>
            <person name="Marshall C.W."/>
            <person name="Gilbert J.A."/>
            <person name="Hentschel U."/>
            <person name="Steindler L."/>
        </authorList>
    </citation>
    <scope>NUCLEOTIDE SEQUENCE [LARGE SCALE GENOMIC DNA]</scope>
    <source>
        <strain evidence="19">142</strain>
    </source>
</reference>
<feature type="binding site" evidence="15">
    <location>
        <begin position="8"/>
        <end position="15"/>
    </location>
    <ligand>
        <name>NADP(+)</name>
        <dbReference type="ChEBI" id="CHEBI:58349"/>
    </ligand>
</feature>
<dbReference type="Gene3D" id="3.30.360.10">
    <property type="entry name" value="Dihydrodipicolinate Reductase, domain 2"/>
    <property type="match status" value="1"/>
</dbReference>
<dbReference type="PROSITE" id="PS51671">
    <property type="entry name" value="ACT"/>
    <property type="match status" value="1"/>
</dbReference>
<dbReference type="EC" id="1.1.1.3" evidence="5 16"/>
<evidence type="ECO:0000256" key="10">
    <source>
        <dbReference type="ARBA" id="ARBA00023002"/>
    </source>
</evidence>
<dbReference type="CDD" id="cd04881">
    <property type="entry name" value="ACT_HSDH-Hom"/>
    <property type="match status" value="1"/>
</dbReference>
<dbReference type="PANTHER" id="PTHR43331:SF1">
    <property type="entry name" value="HOMOSERINE DEHYDROGENASE"/>
    <property type="match status" value="1"/>
</dbReference>
<dbReference type="InterPro" id="IPR045865">
    <property type="entry name" value="ACT-like_dom_sf"/>
</dbReference>
<evidence type="ECO:0000256" key="4">
    <source>
        <dbReference type="ARBA" id="ARBA00006753"/>
    </source>
</evidence>
<dbReference type="GO" id="GO:0004412">
    <property type="term" value="F:homoserine dehydrogenase activity"/>
    <property type="evidence" value="ECO:0007669"/>
    <property type="project" value="UniProtKB-EC"/>
</dbReference>
<evidence type="ECO:0000313" key="20">
    <source>
        <dbReference type="Proteomes" id="UP000035054"/>
    </source>
</evidence>
<keyword evidence="7 16" id="KW-0028">Amino-acid biosynthesis</keyword>
<dbReference type="SUPFAM" id="SSF55347">
    <property type="entry name" value="Glyceraldehyde-3-phosphate dehydrogenase-like, C-terminal domain"/>
    <property type="match status" value="1"/>
</dbReference>
<dbReference type="GO" id="GO:0009086">
    <property type="term" value="P:methionine biosynthetic process"/>
    <property type="evidence" value="ECO:0007669"/>
    <property type="project" value="UniProtKB-KW"/>
</dbReference>
<evidence type="ECO:0000259" key="18">
    <source>
        <dbReference type="PROSITE" id="PS51671"/>
    </source>
</evidence>
<evidence type="ECO:0000256" key="5">
    <source>
        <dbReference type="ARBA" id="ARBA00013213"/>
    </source>
</evidence>
<dbReference type="InterPro" id="IPR036291">
    <property type="entry name" value="NAD(P)-bd_dom_sf"/>
</dbReference>
<dbReference type="InterPro" id="IPR001342">
    <property type="entry name" value="HDH_cat"/>
</dbReference>
<comment type="similarity">
    <text evidence="4 17">Belongs to the homoserine dehydrogenase family.</text>
</comment>
<dbReference type="Pfam" id="PF00742">
    <property type="entry name" value="Homoserine_dh"/>
    <property type="match status" value="1"/>
</dbReference>
<keyword evidence="9 15" id="KW-0521">NADP</keyword>
<evidence type="ECO:0000256" key="11">
    <source>
        <dbReference type="ARBA" id="ARBA00023053"/>
    </source>
</evidence>
<evidence type="ECO:0000313" key="19">
    <source>
        <dbReference type="EMBL" id="KKZ11721.1"/>
    </source>
</evidence>
<keyword evidence="10 16" id="KW-0560">Oxidoreductase</keyword>
<evidence type="ECO:0000256" key="16">
    <source>
        <dbReference type="RuleBase" id="RU000579"/>
    </source>
</evidence>
<evidence type="ECO:0000256" key="6">
    <source>
        <dbReference type="ARBA" id="ARBA00013376"/>
    </source>
</evidence>
<dbReference type="Pfam" id="PF03447">
    <property type="entry name" value="NAD_binding_3"/>
    <property type="match status" value="1"/>
</dbReference>
<evidence type="ECO:0000256" key="12">
    <source>
        <dbReference type="ARBA" id="ARBA00023167"/>
    </source>
</evidence>
<evidence type="ECO:0000256" key="7">
    <source>
        <dbReference type="ARBA" id="ARBA00022605"/>
    </source>
</evidence>
<comment type="pathway">
    <text evidence="3 16">Amino-acid biosynthesis; L-methionine biosynthesis via de novo pathway; L-homoserine from L-aspartate: step 3/3.</text>
</comment>
<keyword evidence="8 16" id="KW-0791">Threonine biosynthesis</keyword>
<comment type="catalytic activity">
    <reaction evidence="13">
        <text>L-homoserine + NADP(+) = L-aspartate 4-semialdehyde + NADPH + H(+)</text>
        <dbReference type="Rhea" id="RHEA:15761"/>
        <dbReference type="ChEBI" id="CHEBI:15378"/>
        <dbReference type="ChEBI" id="CHEBI:57476"/>
        <dbReference type="ChEBI" id="CHEBI:57783"/>
        <dbReference type="ChEBI" id="CHEBI:58349"/>
        <dbReference type="ChEBI" id="CHEBI:537519"/>
        <dbReference type="EC" id="1.1.1.3"/>
    </reaction>
    <physiologicalReaction direction="right-to-left" evidence="13">
        <dbReference type="Rhea" id="RHEA:15763"/>
    </physiologicalReaction>
</comment>
<accession>A0A6N3X771</accession>
<name>A0A6N3X771_9SYNE</name>
<evidence type="ECO:0000256" key="8">
    <source>
        <dbReference type="ARBA" id="ARBA00022697"/>
    </source>
</evidence>
<dbReference type="InterPro" id="IPR005106">
    <property type="entry name" value="Asp/hSer_DH_NAD-bd"/>
</dbReference>
<gene>
    <name evidence="19" type="ORF">TH68_08320</name>
</gene>
<evidence type="ECO:0000256" key="9">
    <source>
        <dbReference type="ARBA" id="ARBA00022857"/>
    </source>
</evidence>
<dbReference type="SUPFAM" id="SSF55021">
    <property type="entry name" value="ACT-like"/>
    <property type="match status" value="1"/>
</dbReference>
<evidence type="ECO:0000256" key="13">
    <source>
        <dbReference type="ARBA" id="ARBA00048841"/>
    </source>
</evidence>
<evidence type="ECO:0000256" key="17">
    <source>
        <dbReference type="RuleBase" id="RU004171"/>
    </source>
</evidence>
<feature type="active site" description="Proton donor" evidence="14">
    <location>
        <position position="202"/>
    </location>
</feature>
<dbReference type="GO" id="GO:0050661">
    <property type="term" value="F:NADP binding"/>
    <property type="evidence" value="ECO:0007669"/>
    <property type="project" value="InterPro"/>
</dbReference>
<keyword evidence="11" id="KW-0915">Sodium</keyword>
<dbReference type="Proteomes" id="UP000035054">
    <property type="component" value="Unassembled WGS sequence"/>
</dbReference>
<evidence type="ECO:0000256" key="15">
    <source>
        <dbReference type="PIRSR" id="PIRSR000098-2"/>
    </source>
</evidence>
<dbReference type="EMBL" id="JXUO01000271">
    <property type="protein sequence ID" value="KKZ11721.1"/>
    <property type="molecule type" value="Genomic_DNA"/>
</dbReference>
<keyword evidence="12 16" id="KW-0486">Methionine biosynthesis</keyword>
<dbReference type="PANTHER" id="PTHR43331">
    <property type="entry name" value="HOMOSERINE DEHYDROGENASE"/>
    <property type="match status" value="1"/>
</dbReference>